<dbReference type="EMBL" id="KQ460878">
    <property type="protein sequence ID" value="KPJ11644.1"/>
    <property type="molecule type" value="Genomic_DNA"/>
</dbReference>
<evidence type="ECO:0000256" key="1">
    <source>
        <dbReference type="PROSITE-ProRule" id="PRU00453"/>
    </source>
</evidence>
<dbReference type="AlphaFoldDB" id="A0A194R2A1"/>
<dbReference type="PANTHER" id="PTHR15555:SF0">
    <property type="entry name" value="ZINC FINGER HIT DOMAIN-CONTAINING PROTEIN 2"/>
    <property type="match status" value="1"/>
</dbReference>
<dbReference type="PANTHER" id="PTHR15555">
    <property type="entry name" value="ZINC FINGER HIT DOMAIN CONTAINING PROTEIN 2 PROTEIN FON -RELATED"/>
    <property type="match status" value="1"/>
</dbReference>
<evidence type="ECO:0000313" key="3">
    <source>
        <dbReference type="EMBL" id="KPJ11644.1"/>
    </source>
</evidence>
<evidence type="ECO:0000259" key="2">
    <source>
        <dbReference type="PROSITE" id="PS51083"/>
    </source>
</evidence>
<evidence type="ECO:0000313" key="4">
    <source>
        <dbReference type="Proteomes" id="UP000053240"/>
    </source>
</evidence>
<dbReference type="PROSITE" id="PS51083">
    <property type="entry name" value="ZF_HIT"/>
    <property type="match status" value="1"/>
</dbReference>
<dbReference type="InterPro" id="IPR039646">
    <property type="entry name" value="ZNHIT2"/>
</dbReference>
<dbReference type="CDD" id="cd23024">
    <property type="entry name" value="zf-HIT_ZNHIT2-3"/>
    <property type="match status" value="1"/>
</dbReference>
<proteinExistence type="predicted"/>
<keyword evidence="4" id="KW-1185">Reference proteome</keyword>
<keyword evidence="1" id="KW-0479">Metal-binding</keyword>
<dbReference type="STRING" id="76193.A0A194R2A1"/>
<feature type="domain" description="HIT-type" evidence="2">
    <location>
        <begin position="13"/>
        <end position="46"/>
    </location>
</feature>
<dbReference type="Proteomes" id="UP000053240">
    <property type="component" value="Unassembled WGS sequence"/>
</dbReference>
<reference evidence="3 4" key="1">
    <citation type="journal article" date="2015" name="Nat. Commun.">
        <title>Outbred genome sequencing and CRISPR/Cas9 gene editing in butterflies.</title>
        <authorList>
            <person name="Li X."/>
            <person name="Fan D."/>
            <person name="Zhang W."/>
            <person name="Liu G."/>
            <person name="Zhang L."/>
            <person name="Zhao L."/>
            <person name="Fang X."/>
            <person name="Chen L."/>
            <person name="Dong Y."/>
            <person name="Chen Y."/>
            <person name="Ding Y."/>
            <person name="Zhao R."/>
            <person name="Feng M."/>
            <person name="Zhu Y."/>
            <person name="Feng Y."/>
            <person name="Jiang X."/>
            <person name="Zhu D."/>
            <person name="Xiang H."/>
            <person name="Feng X."/>
            <person name="Li S."/>
            <person name="Wang J."/>
            <person name="Zhang G."/>
            <person name="Kronforst M.R."/>
            <person name="Wang W."/>
        </authorList>
    </citation>
    <scope>NUCLEOTIDE SEQUENCE [LARGE SCALE GENOMIC DNA]</scope>
    <source>
        <strain evidence="3">Ya'a_city_454_Pm</strain>
        <tissue evidence="3">Whole body</tissue>
    </source>
</reference>
<protein>
    <submittedName>
        <fullName evidence="3">Zinc finger HIT domain-containing protein 2</fullName>
    </submittedName>
</protein>
<keyword evidence="1" id="KW-0863">Zinc-finger</keyword>
<accession>A0A194R2A1</accession>
<gene>
    <name evidence="3" type="ORF">RR48_08386</name>
</gene>
<organism evidence="3 4">
    <name type="scientific">Papilio machaon</name>
    <name type="common">Old World swallowtail butterfly</name>
    <dbReference type="NCBI Taxonomy" id="76193"/>
    <lineage>
        <taxon>Eukaryota</taxon>
        <taxon>Metazoa</taxon>
        <taxon>Ecdysozoa</taxon>
        <taxon>Arthropoda</taxon>
        <taxon>Hexapoda</taxon>
        <taxon>Insecta</taxon>
        <taxon>Pterygota</taxon>
        <taxon>Neoptera</taxon>
        <taxon>Endopterygota</taxon>
        <taxon>Lepidoptera</taxon>
        <taxon>Glossata</taxon>
        <taxon>Ditrysia</taxon>
        <taxon>Papilionoidea</taxon>
        <taxon>Papilionidae</taxon>
        <taxon>Papilioninae</taxon>
        <taxon>Papilio</taxon>
    </lineage>
</organism>
<dbReference type="Gene3D" id="3.30.60.190">
    <property type="match status" value="1"/>
</dbReference>
<dbReference type="Pfam" id="PF04438">
    <property type="entry name" value="zf-HIT"/>
    <property type="match status" value="1"/>
</dbReference>
<dbReference type="SUPFAM" id="SSF144232">
    <property type="entry name" value="HIT/MYND zinc finger-like"/>
    <property type="match status" value="1"/>
</dbReference>
<dbReference type="FunCoup" id="A0A194R2A1">
    <property type="interactions" value="229"/>
</dbReference>
<dbReference type="GO" id="GO:0008270">
    <property type="term" value="F:zinc ion binding"/>
    <property type="evidence" value="ECO:0007669"/>
    <property type="project" value="UniProtKB-UniRule"/>
</dbReference>
<dbReference type="InParanoid" id="A0A194R2A1"/>
<dbReference type="InterPro" id="IPR007529">
    <property type="entry name" value="Znf_HIT"/>
</dbReference>
<sequence>MEESLGNKDERLCGICTTNRSKYCCPRCEIFYCSLDCYKSEKHLDCSESFYRDCVNEELSSYHAGDEAKRKMIDILKKVQNKDVDEEESETEESIDSDDDIEIDLHERIKDLDLNDADALWNALTEDEKNEFEAVVRGDVGSVLPQWKPWWMYNKEAKLVEEVSSSEVDEHLKKCPCLKSVPKFNTLTVCISL</sequence>
<name>A0A194R2A1_PAPMA</name>
<keyword evidence="1" id="KW-0862">Zinc</keyword>